<dbReference type="SMART" id="SM00248">
    <property type="entry name" value="ANK"/>
    <property type="match status" value="7"/>
</dbReference>
<dbReference type="InterPro" id="IPR036770">
    <property type="entry name" value="Ankyrin_rpt-contain_sf"/>
</dbReference>
<feature type="repeat" description="ANK" evidence="3">
    <location>
        <begin position="79"/>
        <end position="111"/>
    </location>
</feature>
<name>A0A7J7JIJ3_BUGNE</name>
<feature type="repeat" description="ANK" evidence="3">
    <location>
        <begin position="221"/>
        <end position="250"/>
    </location>
</feature>
<keyword evidence="5" id="KW-1185">Reference proteome</keyword>
<evidence type="ECO:0000313" key="5">
    <source>
        <dbReference type="Proteomes" id="UP000593567"/>
    </source>
</evidence>
<dbReference type="EMBL" id="VXIV02002342">
    <property type="protein sequence ID" value="KAF6026139.1"/>
    <property type="molecule type" value="Genomic_DNA"/>
</dbReference>
<dbReference type="InterPro" id="IPR050889">
    <property type="entry name" value="Dendritic_Spine_Reg/Scaffold"/>
</dbReference>
<dbReference type="PRINTS" id="PR01415">
    <property type="entry name" value="ANKYRIN"/>
</dbReference>
<keyword evidence="2 3" id="KW-0040">ANK repeat</keyword>
<evidence type="ECO:0000256" key="2">
    <source>
        <dbReference type="ARBA" id="ARBA00023043"/>
    </source>
</evidence>
<dbReference type="SUPFAM" id="SSF48403">
    <property type="entry name" value="Ankyrin repeat"/>
    <property type="match status" value="1"/>
</dbReference>
<evidence type="ECO:0000256" key="1">
    <source>
        <dbReference type="ARBA" id="ARBA00022737"/>
    </source>
</evidence>
<dbReference type="Gene3D" id="1.25.40.20">
    <property type="entry name" value="Ankyrin repeat-containing domain"/>
    <property type="match status" value="2"/>
</dbReference>
<evidence type="ECO:0000313" key="4">
    <source>
        <dbReference type="EMBL" id="KAF6026139.1"/>
    </source>
</evidence>
<feature type="repeat" description="ANK" evidence="3">
    <location>
        <begin position="112"/>
        <end position="144"/>
    </location>
</feature>
<reference evidence="4" key="1">
    <citation type="submission" date="2020-06" db="EMBL/GenBank/DDBJ databases">
        <title>Draft genome of Bugula neritina, a colonial animal packing powerful symbionts and potential medicines.</title>
        <authorList>
            <person name="Rayko M."/>
        </authorList>
    </citation>
    <scope>NUCLEOTIDE SEQUENCE [LARGE SCALE GENOMIC DNA]</scope>
    <source>
        <strain evidence="4">Kwan_BN1</strain>
    </source>
</reference>
<accession>A0A7J7JIJ3</accession>
<protein>
    <recommendedName>
        <fullName evidence="6">ANKFY1</fullName>
    </recommendedName>
</protein>
<dbReference type="Pfam" id="PF12796">
    <property type="entry name" value="Ank_2"/>
    <property type="match status" value="2"/>
</dbReference>
<dbReference type="PANTHER" id="PTHR24166:SF48">
    <property type="entry name" value="PROTEIN VAPYRIN"/>
    <property type="match status" value="1"/>
</dbReference>
<dbReference type="Proteomes" id="UP000593567">
    <property type="component" value="Unassembled WGS sequence"/>
</dbReference>
<evidence type="ECO:0000256" key="3">
    <source>
        <dbReference type="PROSITE-ProRule" id="PRU00023"/>
    </source>
</evidence>
<dbReference type="PROSITE" id="PS50297">
    <property type="entry name" value="ANK_REP_REGION"/>
    <property type="match status" value="3"/>
</dbReference>
<dbReference type="PANTHER" id="PTHR24166">
    <property type="entry name" value="ROLLING PEBBLES, ISOFORM B"/>
    <property type="match status" value="1"/>
</dbReference>
<keyword evidence="1" id="KW-0677">Repeat</keyword>
<proteinExistence type="predicted"/>
<comment type="caution">
    <text evidence="4">The sequence shown here is derived from an EMBL/GenBank/DDBJ whole genome shotgun (WGS) entry which is preliminary data.</text>
</comment>
<dbReference type="PROSITE" id="PS50088">
    <property type="entry name" value="ANK_REPEAT"/>
    <property type="match status" value="3"/>
</dbReference>
<sequence>MYFHISLLLQAAEPMTLTEAIKLNNIEWLEAQYADGLNFNLPTREGFMPIVLASSECQLEVIEMLVLIGEAEVDMPDSSGRTALIEASSRGCNSIVEFLLNNNCDLNKADIDGVTALHAASQAGHVETVESLLNSGASPHVKDTDGSTPLTAVCSCVGDELTNHVQVAKLLLQTGCDVNEVNNSLQTALHKASSAGNLELCQLLLASPNISVDPVDDIQCTPLLHAVSQGHVKVVNLLIASGADIHHLDQDGRSSLGLACLAGDEEIVKCFLEKAKESI</sequence>
<gene>
    <name evidence="4" type="ORF">EB796_015559</name>
</gene>
<dbReference type="InterPro" id="IPR002110">
    <property type="entry name" value="Ankyrin_rpt"/>
</dbReference>
<dbReference type="OrthoDB" id="6135663at2759"/>
<dbReference type="AlphaFoldDB" id="A0A7J7JIJ3"/>
<evidence type="ECO:0008006" key="6">
    <source>
        <dbReference type="Google" id="ProtNLM"/>
    </source>
</evidence>
<organism evidence="4 5">
    <name type="scientific">Bugula neritina</name>
    <name type="common">Brown bryozoan</name>
    <name type="synonym">Sertularia neritina</name>
    <dbReference type="NCBI Taxonomy" id="10212"/>
    <lineage>
        <taxon>Eukaryota</taxon>
        <taxon>Metazoa</taxon>
        <taxon>Spiralia</taxon>
        <taxon>Lophotrochozoa</taxon>
        <taxon>Bryozoa</taxon>
        <taxon>Gymnolaemata</taxon>
        <taxon>Cheilostomatida</taxon>
        <taxon>Flustrina</taxon>
        <taxon>Buguloidea</taxon>
        <taxon>Bugulidae</taxon>
        <taxon>Bugula</taxon>
    </lineage>
</organism>